<reference evidence="2 4" key="1">
    <citation type="submission" date="2015-04" db="EMBL/GenBank/DDBJ databases">
        <title>Complete genome of flavobacterium.</title>
        <authorList>
            <person name="Kwon Y.M."/>
            <person name="Kim S.-J."/>
        </authorList>
    </citation>
    <scope>NUCLEOTIDE SEQUENCE [LARGE SCALE GENOMIC DNA]</scope>
    <source>
        <strain evidence="2 4">DK169</strain>
    </source>
</reference>
<accession>A0A0Q1DPZ0</accession>
<dbReference type="OrthoDB" id="1440595at2"/>
<keyword evidence="1" id="KW-0812">Transmembrane</keyword>
<keyword evidence="1" id="KW-1133">Transmembrane helix</keyword>
<dbReference type="STRING" id="346185.AAY42_14885"/>
<dbReference type="AlphaFoldDB" id="A0A0Q1DPZ0"/>
<evidence type="ECO:0000313" key="2">
    <source>
        <dbReference type="EMBL" id="KQC31038.1"/>
    </source>
</evidence>
<comment type="caution">
    <text evidence="2">The sequence shown here is derived from an EMBL/GenBank/DDBJ whole genome shotgun (WGS) entry which is preliminary data.</text>
</comment>
<dbReference type="EMBL" id="LCTZ01000002">
    <property type="protein sequence ID" value="KQC31038.1"/>
    <property type="molecule type" value="Genomic_DNA"/>
</dbReference>
<feature type="transmembrane region" description="Helical" evidence="1">
    <location>
        <begin position="5"/>
        <end position="23"/>
    </location>
</feature>
<protein>
    <submittedName>
        <fullName evidence="2">Uncharacterized protein</fullName>
    </submittedName>
</protein>
<name>A0A0Q1DPZ0_9FLAO</name>
<evidence type="ECO:0000313" key="4">
    <source>
        <dbReference type="Proteomes" id="UP000050827"/>
    </source>
</evidence>
<organism evidence="2 4">
    <name type="scientific">Flagellimonas eckloniae</name>
    <dbReference type="NCBI Taxonomy" id="346185"/>
    <lineage>
        <taxon>Bacteria</taxon>
        <taxon>Pseudomonadati</taxon>
        <taxon>Bacteroidota</taxon>
        <taxon>Flavobacteriia</taxon>
        <taxon>Flavobacteriales</taxon>
        <taxon>Flavobacteriaceae</taxon>
        <taxon>Flagellimonas</taxon>
    </lineage>
</organism>
<evidence type="ECO:0000256" key="1">
    <source>
        <dbReference type="SAM" id="Phobius"/>
    </source>
</evidence>
<keyword evidence="1" id="KW-0472">Membrane</keyword>
<dbReference type="EMBL" id="LCTZ01000002">
    <property type="protein sequence ID" value="KQC31498.1"/>
    <property type="molecule type" value="Genomic_DNA"/>
</dbReference>
<evidence type="ECO:0000313" key="3">
    <source>
        <dbReference type="EMBL" id="KQC31498.1"/>
    </source>
</evidence>
<dbReference type="RefSeq" id="WP_055396627.1">
    <property type="nucleotide sequence ID" value="NZ_LCTZ01000002.1"/>
</dbReference>
<proteinExistence type="predicted"/>
<keyword evidence="4" id="KW-1185">Reference proteome</keyword>
<sequence>MKRKVLIIFITLIICGIGFVIYSNKKIEGVWINHYNTSVSTDYFSPGRDVLKIKNQTFHSYNHQANGGLIKEKYFLIGKSLRLWPKDSTDYTLPKVFVNRDSLFFEFYNEHRRIYKKIPDSLKNNSYFKLDFTNKAFRLESEKGIDTNYFDSKLTYYRRKDHPHIDWYTGGWETVSIDNYDFLLLADATPVIIKENNGNVLLYVLDEKNKLLKIKLVEIQLDSTDLKSLARHKKYYVDR</sequence>
<gene>
    <name evidence="2" type="ORF">AAY42_14885</name>
    <name evidence="3" type="ORF">AAY42_17680</name>
</gene>
<dbReference type="Proteomes" id="UP000050827">
    <property type="component" value="Unassembled WGS sequence"/>
</dbReference>